<dbReference type="Gene3D" id="1.25.40.10">
    <property type="entry name" value="Tetratricopeptide repeat domain"/>
    <property type="match status" value="1"/>
</dbReference>
<dbReference type="OrthoDB" id="100177at2"/>
<dbReference type="SUPFAM" id="SSF48452">
    <property type="entry name" value="TPR-like"/>
    <property type="match status" value="1"/>
</dbReference>
<protein>
    <submittedName>
        <fullName evidence="3">Uncharacterized protein</fullName>
    </submittedName>
</protein>
<dbReference type="InterPro" id="IPR011990">
    <property type="entry name" value="TPR-like_helical_dom_sf"/>
</dbReference>
<organism evidence="3 4">
    <name type="scientific">Bosea lathyri</name>
    <dbReference type="NCBI Taxonomy" id="1036778"/>
    <lineage>
        <taxon>Bacteria</taxon>
        <taxon>Pseudomonadati</taxon>
        <taxon>Pseudomonadota</taxon>
        <taxon>Alphaproteobacteria</taxon>
        <taxon>Hyphomicrobiales</taxon>
        <taxon>Boseaceae</taxon>
        <taxon>Bosea</taxon>
    </lineage>
</organism>
<feature type="region of interest" description="Disordered" evidence="1">
    <location>
        <begin position="126"/>
        <end position="155"/>
    </location>
</feature>
<dbReference type="EMBL" id="FNUY01000001">
    <property type="protein sequence ID" value="SEF57489.1"/>
    <property type="molecule type" value="Genomic_DNA"/>
</dbReference>
<proteinExistence type="predicted"/>
<feature type="compositionally biased region" description="Polar residues" evidence="1">
    <location>
        <begin position="134"/>
        <end position="155"/>
    </location>
</feature>
<name>A0A1H5T3Z9_9HYPH</name>
<keyword evidence="2" id="KW-1133">Transmembrane helix</keyword>
<dbReference type="RefSeq" id="WP_103870881.1">
    <property type="nucleotide sequence ID" value="NZ_FNUY01000001.1"/>
</dbReference>
<keyword evidence="4" id="KW-1185">Reference proteome</keyword>
<evidence type="ECO:0000256" key="2">
    <source>
        <dbReference type="SAM" id="Phobius"/>
    </source>
</evidence>
<evidence type="ECO:0000313" key="4">
    <source>
        <dbReference type="Proteomes" id="UP000236743"/>
    </source>
</evidence>
<sequence length="599" mass="64521">MTDGLPERLDEQSVATIRAGLRRVLAADAFRAAPQLSAFLAFIVERTIDGRGSELKGYTIAVEALGRPAEFDPQSDPIVRVEAGRLRRTLGQYYAGEGQGDSVRITMPVGGYVPVFEFTENAPIDRLRTEPVGESSSPARDESITASPDEISTSPAEVADDVISRRWPAAAILGLAIALIALGAWYFAFHASGPVEPERQSHAPLAATTASRAPIAQSPSNLIVIAITAADVPADPKLAETLRRYSRLLVDAMARFDDLVTIKTPPVGSALTPDVDYVFEITAQLVDGTAEGFGRLRSVRDDRIVWTASSSRALPTGKDPEQAERARRLAIRLAEPFGIIHADFRQYSASPVMSCIFQALDYRRTPKADDYGGARTCIEELIVKEPGFYPAWAQLTFLLLGDYASSLDPVAGPPLDRALNAAVTAVRLAPSSARAQQAMMDALFARGATEEAIKAGREALTRNPYDPAIMADLGARYVQLNRPAEGLPLLERAIELSAGRPSWYDFFAFLGARLIGARRSSEPFAAVLGADSTPLSLLGRALQAADSGDRRGLEMVLKNLSAKAPLFGMDPGLYLSRSGFSGPVVDRILSDLGLETRLR</sequence>
<gene>
    <name evidence="3" type="ORF">SAMN04488115_101516</name>
</gene>
<accession>A0A1H5T3Z9</accession>
<reference evidence="3 4" key="1">
    <citation type="submission" date="2016-10" db="EMBL/GenBank/DDBJ databases">
        <authorList>
            <person name="de Groot N.N."/>
        </authorList>
    </citation>
    <scope>NUCLEOTIDE SEQUENCE [LARGE SCALE GENOMIC DNA]</scope>
    <source>
        <strain evidence="3 4">DSM 26656</strain>
    </source>
</reference>
<dbReference type="Proteomes" id="UP000236743">
    <property type="component" value="Unassembled WGS sequence"/>
</dbReference>
<evidence type="ECO:0000256" key="1">
    <source>
        <dbReference type="SAM" id="MobiDB-lite"/>
    </source>
</evidence>
<dbReference type="AlphaFoldDB" id="A0A1H5T3Z9"/>
<feature type="transmembrane region" description="Helical" evidence="2">
    <location>
        <begin position="169"/>
        <end position="189"/>
    </location>
</feature>
<keyword evidence="2" id="KW-0472">Membrane</keyword>
<evidence type="ECO:0000313" key="3">
    <source>
        <dbReference type="EMBL" id="SEF57489.1"/>
    </source>
</evidence>
<keyword evidence="2" id="KW-0812">Transmembrane</keyword>